<dbReference type="EMBL" id="JXQG01000083">
    <property type="protein sequence ID" value="KKZ10597.1"/>
    <property type="molecule type" value="Genomic_DNA"/>
</dbReference>
<dbReference type="AlphaFoldDB" id="A0A0G2J431"/>
<proteinExistence type="predicted"/>
<protein>
    <submittedName>
        <fullName evidence="1">Uncharacterized protein</fullName>
    </submittedName>
</protein>
<reference evidence="1 2" key="1">
    <citation type="submission" date="2015-01" db="EMBL/GenBank/DDBJ databases">
        <title>Lifestyle Evolution in Cyanobacterial Symbionts of Sponges.</title>
        <authorList>
            <person name="Burgsdorf I."/>
            <person name="Slaby B.M."/>
            <person name="Handley K.M."/>
            <person name="Haber M."/>
            <person name="Blom J."/>
            <person name="Marshall C.W."/>
            <person name="Gilbert J.A."/>
            <person name="Hentschel U."/>
            <person name="Steindler L."/>
        </authorList>
    </citation>
    <scope>NUCLEOTIDE SEQUENCE [LARGE SCALE GENOMIC DNA]</scope>
    <source>
        <strain evidence="1">SP3</strain>
    </source>
</reference>
<name>A0A0G2J431_9SYNE</name>
<evidence type="ECO:0000313" key="1">
    <source>
        <dbReference type="EMBL" id="KKZ10597.1"/>
    </source>
</evidence>
<comment type="caution">
    <text evidence="1">The sequence shown here is derived from an EMBL/GenBank/DDBJ whole genome shotgun (WGS) entry which is preliminary data.</text>
</comment>
<evidence type="ECO:0000313" key="2">
    <source>
        <dbReference type="Proteomes" id="UP000035067"/>
    </source>
</evidence>
<dbReference type="Proteomes" id="UP000035067">
    <property type="component" value="Unassembled WGS sequence"/>
</dbReference>
<accession>A0A0G2J431</accession>
<gene>
    <name evidence="1" type="ORF">TE42_09790</name>
</gene>
<sequence length="60" mass="5984">MLKTGLGGAMFSTMLTVKERLAVPSPLPSLAVTVMVAVAPTKIPTGPLTFSVQGAAGDVG</sequence>
<organism evidence="1 2">
    <name type="scientific">Candidatus Synechococcus spongiarum SP3</name>
    <dbReference type="NCBI Taxonomy" id="1604020"/>
    <lineage>
        <taxon>Bacteria</taxon>
        <taxon>Bacillati</taxon>
        <taxon>Cyanobacteriota</taxon>
        <taxon>Cyanophyceae</taxon>
        <taxon>Synechococcales</taxon>
        <taxon>Synechococcaceae</taxon>
        <taxon>Synechococcus</taxon>
    </lineage>
</organism>